<evidence type="ECO:0000313" key="4">
    <source>
        <dbReference type="Proteomes" id="UP000001568"/>
    </source>
</evidence>
<keyword evidence="2" id="KW-0812">Transmembrane</keyword>
<dbReference type="GeneID" id="5003867"/>
<keyword evidence="2" id="KW-0472">Membrane</keyword>
<name>A4S359_OSTLU</name>
<dbReference type="Gramene" id="ABO97949">
    <property type="protein sequence ID" value="ABO97949"/>
    <property type="gene ID" value="OSTLU_16914"/>
</dbReference>
<protein>
    <submittedName>
        <fullName evidence="3">Uncharacterized protein</fullName>
    </submittedName>
</protein>
<sequence>MVRASTLALHLNLVETIAGAELVALANPRSALSAIPRLTNGGGLGDGLARACAQNAVVAFVVSLYGSLLVVSGACAAMKIRDRTLRVGERQFAGTHAVIAANCVAFRARVPAVFPLGALFHAVVAALFHLGDGYKLPLKFPSVLGRAKTTSAAARKAAKKPSKKSSSNKAKRAPAKRASSSRKSRR</sequence>
<proteinExistence type="predicted"/>
<dbReference type="HOGENOM" id="CLU_1456764_0_0_1"/>
<feature type="compositionally biased region" description="Basic residues" evidence="1">
    <location>
        <begin position="169"/>
        <end position="186"/>
    </location>
</feature>
<keyword evidence="2" id="KW-1133">Transmembrane helix</keyword>
<reference evidence="3 4" key="1">
    <citation type="journal article" date="2007" name="Proc. Natl. Acad. Sci. U.S.A.">
        <title>The tiny eukaryote Ostreococcus provides genomic insights into the paradox of plankton speciation.</title>
        <authorList>
            <person name="Palenik B."/>
            <person name="Grimwood J."/>
            <person name="Aerts A."/>
            <person name="Rouze P."/>
            <person name="Salamov A."/>
            <person name="Putnam N."/>
            <person name="Dupont C."/>
            <person name="Jorgensen R."/>
            <person name="Derelle E."/>
            <person name="Rombauts S."/>
            <person name="Zhou K."/>
            <person name="Otillar R."/>
            <person name="Merchant S.S."/>
            <person name="Podell S."/>
            <person name="Gaasterland T."/>
            <person name="Napoli C."/>
            <person name="Gendler K."/>
            <person name="Manuell A."/>
            <person name="Tai V."/>
            <person name="Vallon O."/>
            <person name="Piganeau G."/>
            <person name="Jancek S."/>
            <person name="Heijde M."/>
            <person name="Jabbari K."/>
            <person name="Bowler C."/>
            <person name="Lohr M."/>
            <person name="Robbens S."/>
            <person name="Werner G."/>
            <person name="Dubchak I."/>
            <person name="Pazour G.J."/>
            <person name="Ren Q."/>
            <person name="Paulsen I."/>
            <person name="Delwiche C."/>
            <person name="Schmutz J."/>
            <person name="Rokhsar D."/>
            <person name="Van de Peer Y."/>
            <person name="Moreau H."/>
            <person name="Grigoriev I.V."/>
        </authorList>
    </citation>
    <scope>NUCLEOTIDE SEQUENCE [LARGE SCALE GENOMIC DNA]</scope>
    <source>
        <strain evidence="3 4">CCE9901</strain>
    </source>
</reference>
<dbReference type="RefSeq" id="XP_001419656.1">
    <property type="nucleotide sequence ID" value="XM_001419619.1"/>
</dbReference>
<dbReference type="AlphaFoldDB" id="A4S359"/>
<gene>
    <name evidence="3" type="ORF">OSTLU_16914</name>
</gene>
<feature type="transmembrane region" description="Helical" evidence="2">
    <location>
        <begin position="56"/>
        <end position="77"/>
    </location>
</feature>
<organism evidence="3 4">
    <name type="scientific">Ostreococcus lucimarinus (strain CCE9901)</name>
    <dbReference type="NCBI Taxonomy" id="436017"/>
    <lineage>
        <taxon>Eukaryota</taxon>
        <taxon>Viridiplantae</taxon>
        <taxon>Chlorophyta</taxon>
        <taxon>Mamiellophyceae</taxon>
        <taxon>Mamiellales</taxon>
        <taxon>Bathycoccaceae</taxon>
        <taxon>Ostreococcus</taxon>
    </lineage>
</organism>
<feature type="transmembrane region" description="Helical" evidence="2">
    <location>
        <begin position="112"/>
        <end position="131"/>
    </location>
</feature>
<feature type="region of interest" description="Disordered" evidence="1">
    <location>
        <begin position="151"/>
        <end position="186"/>
    </location>
</feature>
<keyword evidence="4" id="KW-1185">Reference proteome</keyword>
<evidence type="ECO:0000313" key="3">
    <source>
        <dbReference type="EMBL" id="ABO97949.1"/>
    </source>
</evidence>
<accession>A4S359</accession>
<dbReference type="EMBL" id="CP000589">
    <property type="protein sequence ID" value="ABO97949.1"/>
    <property type="molecule type" value="Genomic_DNA"/>
</dbReference>
<evidence type="ECO:0000256" key="1">
    <source>
        <dbReference type="SAM" id="MobiDB-lite"/>
    </source>
</evidence>
<evidence type="ECO:0000256" key="2">
    <source>
        <dbReference type="SAM" id="Phobius"/>
    </source>
</evidence>
<dbReference type="KEGG" id="olu:OSTLU_16914"/>
<dbReference type="Proteomes" id="UP000001568">
    <property type="component" value="Chromosome 9"/>
</dbReference>